<dbReference type="GO" id="GO:0004825">
    <property type="term" value="F:methionine-tRNA ligase activity"/>
    <property type="evidence" value="ECO:0007669"/>
    <property type="project" value="UniProtKB-UniRule"/>
</dbReference>
<feature type="binding site" evidence="8">
    <location>
        <position position="158"/>
    </location>
    <ligand>
        <name>Zn(2+)</name>
        <dbReference type="ChEBI" id="CHEBI:29105"/>
    </ligand>
</feature>
<comment type="caution">
    <text evidence="11">The sequence shown here is derived from an EMBL/GenBank/DDBJ whole genome shotgun (WGS) entry which is preliminary data.</text>
</comment>
<dbReference type="InterPro" id="IPR033911">
    <property type="entry name" value="MetRS_core"/>
</dbReference>
<dbReference type="OrthoDB" id="9810191at2"/>
<dbReference type="EC" id="6.1.1.10" evidence="8"/>
<feature type="binding site" evidence="8">
    <location>
        <position position="155"/>
    </location>
    <ligand>
        <name>Zn(2+)</name>
        <dbReference type="ChEBI" id="CHEBI:29105"/>
    </ligand>
</feature>
<evidence type="ECO:0000313" key="11">
    <source>
        <dbReference type="EMBL" id="TQL47224.1"/>
    </source>
</evidence>
<dbReference type="Gene3D" id="1.10.730.10">
    <property type="entry name" value="Isoleucyl-tRNA Synthetase, Domain 1"/>
    <property type="match status" value="1"/>
</dbReference>
<dbReference type="HAMAP" id="MF_01228">
    <property type="entry name" value="Met_tRNA_synth_type2"/>
    <property type="match status" value="1"/>
</dbReference>
<proteinExistence type="inferred from homology"/>
<keyword evidence="12" id="KW-1185">Reference proteome</keyword>
<keyword evidence="6 8" id="KW-0030">Aminoacyl-tRNA synthetase</keyword>
<dbReference type="CDD" id="cd07957">
    <property type="entry name" value="Anticodon_Ia_Met"/>
    <property type="match status" value="1"/>
</dbReference>
<dbReference type="InterPro" id="IPR014729">
    <property type="entry name" value="Rossmann-like_a/b/a_fold"/>
</dbReference>
<dbReference type="Proteomes" id="UP000317998">
    <property type="component" value="Unassembled WGS sequence"/>
</dbReference>
<comment type="function">
    <text evidence="1 8">Is required not only for elongation of protein synthesis but also for the initiation of all mRNA translation through initiator tRNA(fMet) aminoacylation.</text>
</comment>
<dbReference type="AlphaFoldDB" id="A0A542YGW4"/>
<dbReference type="GO" id="GO:0005524">
    <property type="term" value="F:ATP binding"/>
    <property type="evidence" value="ECO:0007669"/>
    <property type="project" value="UniProtKB-UniRule"/>
</dbReference>
<dbReference type="InterPro" id="IPR023457">
    <property type="entry name" value="Met-tRNA_synth_2"/>
</dbReference>
<evidence type="ECO:0000256" key="8">
    <source>
        <dbReference type="HAMAP-Rule" id="MF_01228"/>
    </source>
</evidence>
<dbReference type="GO" id="GO:0046872">
    <property type="term" value="F:metal ion binding"/>
    <property type="evidence" value="ECO:0007669"/>
    <property type="project" value="UniProtKB-KW"/>
</dbReference>
<dbReference type="InterPro" id="IPR015413">
    <property type="entry name" value="Methionyl/Leucyl_tRNA_Synth"/>
</dbReference>
<keyword evidence="4 8" id="KW-0067">ATP-binding</keyword>
<dbReference type="Pfam" id="PF09334">
    <property type="entry name" value="tRNA-synt_1g"/>
    <property type="match status" value="2"/>
</dbReference>
<evidence type="ECO:0000256" key="2">
    <source>
        <dbReference type="ARBA" id="ARBA00022598"/>
    </source>
</evidence>
<evidence type="ECO:0000256" key="1">
    <source>
        <dbReference type="ARBA" id="ARBA00003314"/>
    </source>
</evidence>
<dbReference type="SUPFAM" id="SSF47323">
    <property type="entry name" value="Anticodon-binding domain of a subclass of class I aminoacyl-tRNA synthetases"/>
    <property type="match status" value="1"/>
</dbReference>
<evidence type="ECO:0000259" key="9">
    <source>
        <dbReference type="Pfam" id="PF09334"/>
    </source>
</evidence>
<dbReference type="FunFam" id="2.170.220.10:FF:000001">
    <property type="entry name" value="methionine--tRNA ligase, mitochondrial"/>
    <property type="match status" value="1"/>
</dbReference>
<dbReference type="GO" id="GO:0005737">
    <property type="term" value="C:cytoplasm"/>
    <property type="evidence" value="ECO:0007669"/>
    <property type="project" value="UniProtKB-SubCell"/>
</dbReference>
<feature type="domain" description="Methionyl/Leucyl tRNA synthetase" evidence="9">
    <location>
        <begin position="8"/>
        <end position="137"/>
    </location>
</feature>
<feature type="short sequence motif" description="'HIGH' region" evidence="8">
    <location>
        <begin position="14"/>
        <end position="24"/>
    </location>
</feature>
<comment type="caution">
    <text evidence="8">Lacks conserved residue(s) required for the propagation of feature annotation.</text>
</comment>
<dbReference type="Gene3D" id="2.170.220.10">
    <property type="match status" value="1"/>
</dbReference>
<protein>
    <recommendedName>
        <fullName evidence="8">Methionine--tRNA ligase</fullName>
        <ecNumber evidence="8">6.1.1.10</ecNumber>
    </recommendedName>
    <alternativeName>
        <fullName evidence="8">Methionyl-tRNA synthetase</fullName>
        <shortName evidence="8">MetRS</shortName>
    </alternativeName>
</protein>
<evidence type="ECO:0000259" key="10">
    <source>
        <dbReference type="Pfam" id="PF19303"/>
    </source>
</evidence>
<evidence type="ECO:0000313" key="12">
    <source>
        <dbReference type="Proteomes" id="UP000317998"/>
    </source>
</evidence>
<comment type="subunit">
    <text evidence="8">Monomer.</text>
</comment>
<name>A0A542YGW4_9MICO</name>
<dbReference type="InterPro" id="IPR009080">
    <property type="entry name" value="tRNAsynth_Ia_anticodon-bd"/>
</dbReference>
<comment type="similarity">
    <text evidence="8">Belongs to the class-I aminoacyl-tRNA synthetase family. MetG type 2A subfamily.</text>
</comment>
<organism evidence="11 12">
    <name type="scientific">Homoserinimonas aerilata</name>
    <dbReference type="NCBI Taxonomy" id="1162970"/>
    <lineage>
        <taxon>Bacteria</taxon>
        <taxon>Bacillati</taxon>
        <taxon>Actinomycetota</taxon>
        <taxon>Actinomycetes</taxon>
        <taxon>Micrococcales</taxon>
        <taxon>Microbacteriaceae</taxon>
        <taxon>Homoserinimonas</taxon>
    </lineage>
</organism>
<dbReference type="EMBL" id="VFOM01000001">
    <property type="protein sequence ID" value="TQL47224.1"/>
    <property type="molecule type" value="Genomic_DNA"/>
</dbReference>
<keyword evidence="5 8" id="KW-0648">Protein biosynthesis</keyword>
<comment type="catalytic activity">
    <reaction evidence="7 8">
        <text>tRNA(Met) + L-methionine + ATP = L-methionyl-tRNA(Met) + AMP + diphosphate</text>
        <dbReference type="Rhea" id="RHEA:13481"/>
        <dbReference type="Rhea" id="RHEA-COMP:9667"/>
        <dbReference type="Rhea" id="RHEA-COMP:9698"/>
        <dbReference type="ChEBI" id="CHEBI:30616"/>
        <dbReference type="ChEBI" id="CHEBI:33019"/>
        <dbReference type="ChEBI" id="CHEBI:57844"/>
        <dbReference type="ChEBI" id="CHEBI:78442"/>
        <dbReference type="ChEBI" id="CHEBI:78530"/>
        <dbReference type="ChEBI" id="CHEBI:456215"/>
        <dbReference type="EC" id="6.1.1.10"/>
    </reaction>
</comment>
<keyword evidence="8" id="KW-0862">Zinc</keyword>
<gene>
    <name evidence="8" type="primary">metG</name>
    <name evidence="11" type="ORF">FB562_0276</name>
</gene>
<dbReference type="PRINTS" id="PR01041">
    <property type="entry name" value="TRNASYNTHMET"/>
</dbReference>
<dbReference type="Pfam" id="PF19303">
    <property type="entry name" value="Anticodon_3"/>
    <property type="match status" value="1"/>
</dbReference>
<dbReference type="RefSeq" id="WP_141879503.1">
    <property type="nucleotide sequence ID" value="NZ_VFOM01000001.1"/>
</dbReference>
<feature type="short sequence motif" description="'KMSKS' region" evidence="8">
    <location>
        <begin position="305"/>
        <end position="309"/>
    </location>
</feature>
<reference evidence="11 12" key="1">
    <citation type="submission" date="2019-06" db="EMBL/GenBank/DDBJ databases">
        <title>Sequencing the genomes of 1000 actinobacteria strains.</title>
        <authorList>
            <person name="Klenk H.-P."/>
        </authorList>
    </citation>
    <scope>NUCLEOTIDE SEQUENCE [LARGE SCALE GENOMIC DNA]</scope>
    <source>
        <strain evidence="11 12">DSM 26477</strain>
    </source>
</reference>
<evidence type="ECO:0000256" key="3">
    <source>
        <dbReference type="ARBA" id="ARBA00022741"/>
    </source>
</evidence>
<comment type="cofactor">
    <cofactor evidence="8">
        <name>Zn(2+)</name>
        <dbReference type="ChEBI" id="CHEBI:29105"/>
    </cofactor>
    <text evidence="8">Binds 1 zinc ion per subunit.</text>
</comment>
<dbReference type="CDD" id="cd00814">
    <property type="entry name" value="MetRS_core"/>
    <property type="match status" value="1"/>
</dbReference>
<evidence type="ECO:0000256" key="5">
    <source>
        <dbReference type="ARBA" id="ARBA00022917"/>
    </source>
</evidence>
<dbReference type="InterPro" id="IPR014758">
    <property type="entry name" value="Met-tRNA_synth"/>
</dbReference>
<dbReference type="SUPFAM" id="SSF52374">
    <property type="entry name" value="Nucleotidylyl transferase"/>
    <property type="match status" value="1"/>
</dbReference>
<dbReference type="InterPro" id="IPR041872">
    <property type="entry name" value="Anticodon_Met"/>
</dbReference>
<keyword evidence="3 8" id="KW-0547">Nucleotide-binding</keyword>
<feature type="domain" description="Methionyl/Leucyl tRNA synthetase" evidence="9">
    <location>
        <begin position="154"/>
        <end position="368"/>
    </location>
</feature>
<keyword evidence="8" id="KW-0479">Metal-binding</keyword>
<evidence type="ECO:0000256" key="4">
    <source>
        <dbReference type="ARBA" id="ARBA00022840"/>
    </source>
</evidence>
<evidence type="ECO:0000256" key="7">
    <source>
        <dbReference type="ARBA" id="ARBA00047364"/>
    </source>
</evidence>
<dbReference type="PANTHER" id="PTHR43326:SF1">
    <property type="entry name" value="METHIONINE--TRNA LIGASE, MITOCHONDRIAL"/>
    <property type="match status" value="1"/>
</dbReference>
<dbReference type="PANTHER" id="PTHR43326">
    <property type="entry name" value="METHIONYL-TRNA SYNTHETASE"/>
    <property type="match status" value="1"/>
</dbReference>
<feature type="binding site" evidence="8">
    <location>
        <position position="130"/>
    </location>
    <ligand>
        <name>Zn(2+)</name>
        <dbReference type="ChEBI" id="CHEBI:29105"/>
    </ligand>
</feature>
<sequence length="530" mass="59023">MSSGTPFYIATPIFYVNDVPHIGHAYTEVAADVLARWHRQSGDDTWLLTGTDEHGQKILRTAVANDVSPKEWADKLVEEAWKPLLETINISNDDFIRTTDQRHEDGVKLFLQRLYADGFIYQGEFEGHYCVGCEEYKQPGDLVPGTGEYEGQLVCAIHSKPVEVLKETNYFFRMSDFEQPLLELYRSNPNFIQPESVRNEIVQFVSQGLRDLSISRSSFDWGVKLPWDDSHVLYVWFDALLNYITAIGYGTDDENFRRRWPAVQLVGKDIARFHAVIWPAMLMAAGLPVPKRVFGHGWLLVGGEKMSKSKLTGIAPSDITDTFGVDAFRYYFMSAIHFGQDGSFSWEDLSARYQSELANGFGNLASRVIAMINKYFDGVVPAPGSYTDAELGIQKTVADAATTADAAIERLAIHEAIEAIWTIVDELNGYITLQEPWVLAKSEETRERLGTVLYTTAEGLRALAVLLSPVIPEATAKLWAALGFDTAVDEQKITDAGGWGILQPGQKMGTLAALFPRIEQDAPAQETAAG</sequence>
<dbReference type="NCBIfam" id="NF008900">
    <property type="entry name" value="PRK12267.1"/>
    <property type="match status" value="1"/>
</dbReference>
<comment type="subcellular location">
    <subcellularLocation>
        <location evidence="8">Cytoplasm</location>
    </subcellularLocation>
</comment>
<keyword evidence="2 8" id="KW-0436">Ligase</keyword>
<dbReference type="NCBIfam" id="TIGR00398">
    <property type="entry name" value="metG"/>
    <property type="match status" value="1"/>
</dbReference>
<dbReference type="Gene3D" id="3.40.50.620">
    <property type="entry name" value="HUPs"/>
    <property type="match status" value="1"/>
</dbReference>
<keyword evidence="8" id="KW-0963">Cytoplasm</keyword>
<dbReference type="GO" id="GO:0006431">
    <property type="term" value="P:methionyl-tRNA aminoacylation"/>
    <property type="evidence" value="ECO:0007669"/>
    <property type="project" value="UniProtKB-UniRule"/>
</dbReference>
<feature type="binding site" evidence="8">
    <location>
        <position position="133"/>
    </location>
    <ligand>
        <name>Zn(2+)</name>
        <dbReference type="ChEBI" id="CHEBI:29105"/>
    </ligand>
</feature>
<evidence type="ECO:0000256" key="6">
    <source>
        <dbReference type="ARBA" id="ARBA00023146"/>
    </source>
</evidence>
<feature type="domain" description="Methionyl-tRNA synthetase anticodon-binding" evidence="10">
    <location>
        <begin position="380"/>
        <end position="522"/>
    </location>
</feature>
<accession>A0A542YGW4</accession>